<keyword evidence="10" id="KW-0119">Carbohydrate metabolism</keyword>
<dbReference type="InterPro" id="IPR006048">
    <property type="entry name" value="A-amylase/branching_C"/>
</dbReference>
<dbReference type="SUPFAM" id="SSF51011">
    <property type="entry name" value="Glycosyl hydrolase domain"/>
    <property type="match status" value="1"/>
</dbReference>
<keyword evidence="7" id="KW-0378">Hydrolase</keyword>
<feature type="domain" description="Glycosyl hydrolase family 13 catalytic" evidence="14">
    <location>
        <begin position="5"/>
        <end position="294"/>
    </location>
</feature>
<protein>
    <recommendedName>
        <fullName evidence="5">alpha-amylase</fullName>
        <ecNumber evidence="5">3.2.1.1</ecNumber>
    </recommendedName>
</protein>
<evidence type="ECO:0000256" key="8">
    <source>
        <dbReference type="ARBA" id="ARBA00022837"/>
    </source>
</evidence>
<dbReference type="Gene3D" id="3.20.20.80">
    <property type="entry name" value="Glycosidases"/>
    <property type="match status" value="1"/>
</dbReference>
<keyword evidence="11" id="KW-0326">Glycosidase</keyword>
<organism evidence="15 16">
    <name type="scientific">Mytilus galloprovincialis</name>
    <name type="common">Mediterranean mussel</name>
    <dbReference type="NCBI Taxonomy" id="29158"/>
    <lineage>
        <taxon>Eukaryota</taxon>
        <taxon>Metazoa</taxon>
        <taxon>Spiralia</taxon>
        <taxon>Lophotrochozoa</taxon>
        <taxon>Mollusca</taxon>
        <taxon>Bivalvia</taxon>
        <taxon>Autobranchia</taxon>
        <taxon>Pteriomorphia</taxon>
        <taxon>Mytilida</taxon>
        <taxon>Mytiloidea</taxon>
        <taxon>Mytilidae</taxon>
        <taxon>Mytilinae</taxon>
        <taxon>Mytilus</taxon>
    </lineage>
</organism>
<dbReference type="SMART" id="SM00632">
    <property type="entry name" value="Aamy_C"/>
    <property type="match status" value="1"/>
</dbReference>
<dbReference type="EMBL" id="UYJE01003898">
    <property type="protein sequence ID" value="VDI23254.1"/>
    <property type="molecule type" value="Genomic_DNA"/>
</dbReference>
<dbReference type="AlphaFoldDB" id="A0A8B6DRV3"/>
<evidence type="ECO:0000259" key="14">
    <source>
        <dbReference type="SMART" id="SM00642"/>
    </source>
</evidence>
<keyword evidence="9" id="KW-0868">Chloride</keyword>
<dbReference type="InterPro" id="IPR017853">
    <property type="entry name" value="GH"/>
</dbReference>
<comment type="cofactor">
    <cofactor evidence="3">
        <name>chloride</name>
        <dbReference type="ChEBI" id="CHEBI:17996"/>
    </cofactor>
</comment>
<evidence type="ECO:0000256" key="2">
    <source>
        <dbReference type="ARBA" id="ARBA00001913"/>
    </source>
</evidence>
<dbReference type="InterPro" id="IPR006047">
    <property type="entry name" value="GH13_cat_dom"/>
</dbReference>
<dbReference type="GO" id="GO:0004556">
    <property type="term" value="F:alpha-amylase activity"/>
    <property type="evidence" value="ECO:0007669"/>
    <property type="project" value="UniProtKB-EC"/>
</dbReference>
<keyword evidence="16" id="KW-1185">Reference proteome</keyword>
<evidence type="ECO:0000256" key="4">
    <source>
        <dbReference type="ARBA" id="ARBA00008061"/>
    </source>
</evidence>
<dbReference type="SMART" id="SM00642">
    <property type="entry name" value="Aamy"/>
    <property type="match status" value="1"/>
</dbReference>
<dbReference type="InterPro" id="IPR031319">
    <property type="entry name" value="A-amylase_C"/>
</dbReference>
<keyword evidence="8" id="KW-0106">Calcium</keyword>
<dbReference type="PANTHER" id="PTHR43447">
    <property type="entry name" value="ALPHA-AMYLASE"/>
    <property type="match status" value="1"/>
</dbReference>
<sequence length="400" mass="45118">MTVASEKGTGTGGSIWNGGKSSYPGVPYSILNFNDRYDCQSNDMNIHDYGNTDEVRNCRLECLTDLKQGTEPVQNKIVDYLNHMIAIGVAGFRIDAAKHMWPNNLLAIYQRLECLNTSYFQDSLKPYIFQEVIDMGGEPISALDYTSIGHVTNFIFGVKLAEVFRRQNPARHLLNWGESWNMPQSDKVVVFIDNHDNQRGHGAGGQDFSGTVLTHQEPKRYKMASAFMLAHPYGFARVMTHAFPFNTIDSDDGPPHNDDMSTRDLEWDPNDFSCNNGWVCEHRWRQIYNMVAFRNVVSGSYINNWWHHNDYQIAFSRGNKGFIAINADTVDLEGNFKTGLPQGIYCDVISGSYDGRECTGKEVHVNEYGFANFIISSNSDDPMMAIHIGAKIGSDRKVTT</sequence>
<evidence type="ECO:0000259" key="13">
    <source>
        <dbReference type="SMART" id="SM00632"/>
    </source>
</evidence>
<reference evidence="15" key="1">
    <citation type="submission" date="2018-11" db="EMBL/GenBank/DDBJ databases">
        <authorList>
            <person name="Alioto T."/>
            <person name="Alioto T."/>
        </authorList>
    </citation>
    <scope>NUCLEOTIDE SEQUENCE</scope>
</reference>
<evidence type="ECO:0000256" key="10">
    <source>
        <dbReference type="ARBA" id="ARBA00023277"/>
    </source>
</evidence>
<name>A0A8B6DRV3_MYTGA</name>
<evidence type="ECO:0000256" key="11">
    <source>
        <dbReference type="ARBA" id="ARBA00023295"/>
    </source>
</evidence>
<dbReference type="EC" id="3.2.1.1" evidence="5"/>
<evidence type="ECO:0000313" key="15">
    <source>
        <dbReference type="EMBL" id="VDI23254.1"/>
    </source>
</evidence>
<feature type="domain" description="Alpha-amylase C-terminal" evidence="13">
    <location>
        <begin position="303"/>
        <end position="391"/>
    </location>
</feature>
<evidence type="ECO:0000313" key="16">
    <source>
        <dbReference type="Proteomes" id="UP000596742"/>
    </source>
</evidence>
<dbReference type="GO" id="GO:0046872">
    <property type="term" value="F:metal ion binding"/>
    <property type="evidence" value="ECO:0007669"/>
    <property type="project" value="UniProtKB-KW"/>
</dbReference>
<dbReference type="InterPro" id="IPR006046">
    <property type="entry name" value="Alpha_amylase"/>
</dbReference>
<dbReference type="Gene3D" id="2.60.40.1180">
    <property type="entry name" value="Golgi alpha-mannosidase II"/>
    <property type="match status" value="1"/>
</dbReference>
<dbReference type="Pfam" id="PF02806">
    <property type="entry name" value="Alpha-amylase_C"/>
    <property type="match status" value="1"/>
</dbReference>
<keyword evidence="6" id="KW-0479">Metal-binding</keyword>
<dbReference type="PRINTS" id="PR00110">
    <property type="entry name" value="ALPHAAMYLASE"/>
</dbReference>
<dbReference type="OrthoDB" id="550577at2759"/>
<dbReference type="GO" id="GO:0005975">
    <property type="term" value="P:carbohydrate metabolic process"/>
    <property type="evidence" value="ECO:0007669"/>
    <property type="project" value="InterPro"/>
</dbReference>
<dbReference type="Proteomes" id="UP000596742">
    <property type="component" value="Unassembled WGS sequence"/>
</dbReference>
<evidence type="ECO:0000256" key="3">
    <source>
        <dbReference type="ARBA" id="ARBA00001923"/>
    </source>
</evidence>
<dbReference type="SUPFAM" id="SSF51445">
    <property type="entry name" value="(Trans)glycosidases"/>
    <property type="match status" value="1"/>
</dbReference>
<accession>A0A8B6DRV3</accession>
<evidence type="ECO:0000256" key="1">
    <source>
        <dbReference type="ARBA" id="ARBA00000548"/>
    </source>
</evidence>
<evidence type="ECO:0000256" key="12">
    <source>
        <dbReference type="RuleBase" id="RU003615"/>
    </source>
</evidence>
<dbReference type="InterPro" id="IPR013780">
    <property type="entry name" value="Glyco_hydro_b"/>
</dbReference>
<comment type="similarity">
    <text evidence="4 12">Belongs to the glycosyl hydrolase 13 family.</text>
</comment>
<evidence type="ECO:0000256" key="7">
    <source>
        <dbReference type="ARBA" id="ARBA00022801"/>
    </source>
</evidence>
<evidence type="ECO:0000256" key="6">
    <source>
        <dbReference type="ARBA" id="ARBA00022723"/>
    </source>
</evidence>
<comment type="cofactor">
    <cofactor evidence="2">
        <name>Ca(2+)</name>
        <dbReference type="ChEBI" id="CHEBI:29108"/>
    </cofactor>
</comment>
<proteinExistence type="inferred from homology"/>
<comment type="catalytic activity">
    <reaction evidence="1">
        <text>Endohydrolysis of (1-&gt;4)-alpha-D-glucosidic linkages in polysaccharides containing three or more (1-&gt;4)-alpha-linked D-glucose units.</text>
        <dbReference type="EC" id="3.2.1.1"/>
    </reaction>
</comment>
<gene>
    <name evidence="15" type="ORF">MGAL_10B013910</name>
</gene>
<evidence type="ECO:0000256" key="5">
    <source>
        <dbReference type="ARBA" id="ARBA00012595"/>
    </source>
</evidence>
<evidence type="ECO:0000256" key="9">
    <source>
        <dbReference type="ARBA" id="ARBA00023214"/>
    </source>
</evidence>
<comment type="caution">
    <text evidence="15">The sequence shown here is derived from an EMBL/GenBank/DDBJ whole genome shotgun (WGS) entry which is preliminary data.</text>
</comment>